<dbReference type="InterPro" id="IPR051159">
    <property type="entry name" value="Hexapeptide_acetyltransf"/>
</dbReference>
<proteinExistence type="predicted"/>
<keyword evidence="1" id="KW-0808">Transferase</keyword>
<gene>
    <name evidence="1" type="ORF">K8V07_17655</name>
</gene>
<organism evidence="1 2">
    <name type="scientific">Bacteroides xylanisolvens</name>
    <dbReference type="NCBI Taxonomy" id="371601"/>
    <lineage>
        <taxon>Bacteria</taxon>
        <taxon>Pseudomonadati</taxon>
        <taxon>Bacteroidota</taxon>
        <taxon>Bacteroidia</taxon>
        <taxon>Bacteroidales</taxon>
        <taxon>Bacteroidaceae</taxon>
        <taxon>Bacteroides</taxon>
    </lineage>
</organism>
<accession>A0A921IAC7</accession>
<reference evidence="1" key="2">
    <citation type="submission" date="2021-09" db="EMBL/GenBank/DDBJ databases">
        <authorList>
            <person name="Gilroy R."/>
        </authorList>
    </citation>
    <scope>NUCLEOTIDE SEQUENCE</scope>
    <source>
        <strain evidence="1">CHK154-13316</strain>
    </source>
</reference>
<dbReference type="Gene3D" id="2.160.10.10">
    <property type="entry name" value="Hexapeptide repeat proteins"/>
    <property type="match status" value="1"/>
</dbReference>
<dbReference type="InterPro" id="IPR011004">
    <property type="entry name" value="Trimer_LpxA-like_sf"/>
</dbReference>
<reference evidence="1" key="1">
    <citation type="journal article" date="2021" name="PeerJ">
        <title>Extensive microbial diversity within the chicken gut microbiome revealed by metagenomics and culture.</title>
        <authorList>
            <person name="Gilroy R."/>
            <person name="Ravi A."/>
            <person name="Getino M."/>
            <person name="Pursley I."/>
            <person name="Horton D.L."/>
            <person name="Alikhan N.F."/>
            <person name="Baker D."/>
            <person name="Gharbi K."/>
            <person name="Hall N."/>
            <person name="Watson M."/>
            <person name="Adriaenssens E.M."/>
            <person name="Foster-Nyarko E."/>
            <person name="Jarju S."/>
            <person name="Secka A."/>
            <person name="Antonio M."/>
            <person name="Oren A."/>
            <person name="Chaudhuri R.R."/>
            <person name="La Ragione R."/>
            <person name="Hildebrand F."/>
            <person name="Pallen M.J."/>
        </authorList>
    </citation>
    <scope>NUCLEOTIDE SEQUENCE</scope>
    <source>
        <strain evidence="1">CHK154-13316</strain>
    </source>
</reference>
<dbReference type="SUPFAM" id="SSF51161">
    <property type="entry name" value="Trimeric LpxA-like enzymes"/>
    <property type="match status" value="1"/>
</dbReference>
<sequence length="222" mass="24750">MKRVKIFLSLLLPWCLKRRLLNSIKGFEVSKEAYIGLSFVNPQILVLKPGSNIGHFNVVINLDKLVLNENSSIGRSNWITGFPTKSDSRHFAHDKGRESELIIGKESAITKNHHLDCTNAIHIGDFVTIAGYNSQLLTHSIDIYKGRQDSHPIMIGDYCFVSTDVNILGGSVLPAYSVLAAGAVLNKIYAEEWKLYGGVPAKPIKDISKDAKYFNRKIGFVY</sequence>
<evidence type="ECO:0000313" key="2">
    <source>
        <dbReference type="Proteomes" id="UP000747074"/>
    </source>
</evidence>
<dbReference type="AlphaFoldDB" id="A0A921IAC7"/>
<evidence type="ECO:0000313" key="1">
    <source>
        <dbReference type="EMBL" id="HJG13739.1"/>
    </source>
</evidence>
<comment type="caution">
    <text evidence="1">The sequence shown here is derived from an EMBL/GenBank/DDBJ whole genome shotgun (WGS) entry which is preliminary data.</text>
</comment>
<dbReference type="GO" id="GO:0016746">
    <property type="term" value="F:acyltransferase activity"/>
    <property type="evidence" value="ECO:0007669"/>
    <property type="project" value="UniProtKB-KW"/>
</dbReference>
<keyword evidence="1" id="KW-0012">Acyltransferase</keyword>
<dbReference type="Proteomes" id="UP000747074">
    <property type="component" value="Unassembled WGS sequence"/>
</dbReference>
<dbReference type="PANTHER" id="PTHR23416">
    <property type="entry name" value="SIALIC ACID SYNTHASE-RELATED"/>
    <property type="match status" value="1"/>
</dbReference>
<dbReference type="RefSeq" id="WP_271707366.1">
    <property type="nucleotide sequence ID" value="NZ_JAQKDB010000030.1"/>
</dbReference>
<dbReference type="EMBL" id="DYVL01000194">
    <property type="protein sequence ID" value="HJG13739.1"/>
    <property type="molecule type" value="Genomic_DNA"/>
</dbReference>
<name>A0A921IAC7_9BACE</name>
<protein>
    <submittedName>
        <fullName evidence="1">Acyltransferase</fullName>
    </submittedName>
</protein>